<gene>
    <name evidence="1" type="ORF">AXE80_08810</name>
</gene>
<reference evidence="1 2" key="1">
    <citation type="submission" date="2016-02" db="EMBL/GenBank/DDBJ databases">
        <authorList>
            <person name="Wen L."/>
            <person name="He K."/>
            <person name="Yang H."/>
        </authorList>
    </citation>
    <scope>NUCLEOTIDE SEQUENCE [LARGE SCALE GENOMIC DNA]</scope>
    <source>
        <strain evidence="1 2">CZ1127</strain>
    </source>
</reference>
<evidence type="ECO:0008006" key="3">
    <source>
        <dbReference type="Google" id="ProtNLM"/>
    </source>
</evidence>
<name>A0A1B1Y6G4_9FLAO</name>
<dbReference type="EMBL" id="CP014224">
    <property type="protein sequence ID" value="ANW96372.1"/>
    <property type="molecule type" value="Genomic_DNA"/>
</dbReference>
<protein>
    <recommendedName>
        <fullName evidence="3">Aspartate kinase</fullName>
    </recommendedName>
</protein>
<dbReference type="RefSeq" id="WP_068826422.1">
    <property type="nucleotide sequence ID" value="NZ_CP014224.1"/>
</dbReference>
<evidence type="ECO:0000313" key="2">
    <source>
        <dbReference type="Proteomes" id="UP000092967"/>
    </source>
</evidence>
<organism evidence="1 2">
    <name type="scientific">Wenyingzhuangia fucanilytica</name>
    <dbReference type="NCBI Taxonomy" id="1790137"/>
    <lineage>
        <taxon>Bacteria</taxon>
        <taxon>Pseudomonadati</taxon>
        <taxon>Bacteroidota</taxon>
        <taxon>Flavobacteriia</taxon>
        <taxon>Flavobacteriales</taxon>
        <taxon>Flavobacteriaceae</taxon>
        <taxon>Wenyingzhuangia</taxon>
    </lineage>
</organism>
<evidence type="ECO:0000313" key="1">
    <source>
        <dbReference type="EMBL" id="ANW96372.1"/>
    </source>
</evidence>
<dbReference type="STRING" id="1790137.AXE80_08810"/>
<dbReference type="Proteomes" id="UP000092967">
    <property type="component" value="Chromosome"/>
</dbReference>
<dbReference type="KEGG" id="wfu:AXE80_08810"/>
<proteinExistence type="predicted"/>
<keyword evidence="2" id="KW-1185">Reference proteome</keyword>
<accession>A0A1B1Y6G4</accession>
<dbReference type="AlphaFoldDB" id="A0A1B1Y6G4"/>
<sequence length="219" mass="24786">MKTIQESVEGIIRKTPFLEEALNDKLINVSSLARVIQPDVEKDLNKEVKSGAIMMAINRLSPSSILKIRKNIKKITLTLGDFIVRSDLGNFTFKNTPTLLKCISDLIKEFGDDKDYFFTISQGIFETNIITSRKLHDKVSEIFKSELLLSSADELASITIKLPKSNSQQSGIYYFILKQLAWADIPVQEIISTTHEITIVVKEEDINKTFSILIDMKKS</sequence>
<dbReference type="OrthoDB" id="368469at2"/>